<protein>
    <submittedName>
        <fullName evidence="1">Uncharacterized protein</fullName>
    </submittedName>
</protein>
<evidence type="ECO:0000313" key="2">
    <source>
        <dbReference type="Proteomes" id="UP000321523"/>
    </source>
</evidence>
<sequence length="123" mass="11815">MPATPVPGIESPAPAPLPAPAYPAADTSAASNRLLAIGLGALGGVVAFNLATGGLSALPLIGGGTAATGTLSASEGAVAISRVYAVSSSLAGALFADWLTSPESVAPVRSGKISTAVAYRVMP</sequence>
<dbReference type="Proteomes" id="UP000321523">
    <property type="component" value="Unassembled WGS sequence"/>
</dbReference>
<dbReference type="AlphaFoldDB" id="A0A512DP97"/>
<keyword evidence="2" id="KW-1185">Reference proteome</keyword>
<accession>A0A512DP97</accession>
<dbReference type="EMBL" id="BJYZ01000009">
    <property type="protein sequence ID" value="GEO38297.1"/>
    <property type="molecule type" value="Genomic_DNA"/>
</dbReference>
<proteinExistence type="predicted"/>
<evidence type="ECO:0000313" key="1">
    <source>
        <dbReference type="EMBL" id="GEO38297.1"/>
    </source>
</evidence>
<organism evidence="1 2">
    <name type="scientific">Skermanella aerolata</name>
    <dbReference type="NCBI Taxonomy" id="393310"/>
    <lineage>
        <taxon>Bacteria</taxon>
        <taxon>Pseudomonadati</taxon>
        <taxon>Pseudomonadota</taxon>
        <taxon>Alphaproteobacteria</taxon>
        <taxon>Rhodospirillales</taxon>
        <taxon>Azospirillaceae</taxon>
        <taxon>Skermanella</taxon>
    </lineage>
</organism>
<name>A0A512DP97_9PROT</name>
<gene>
    <name evidence="1" type="ORF">SAE02_24450</name>
</gene>
<reference evidence="1 2" key="1">
    <citation type="submission" date="2019-07" db="EMBL/GenBank/DDBJ databases">
        <title>Whole genome shotgun sequence of Skermanella aerolata NBRC 106429.</title>
        <authorList>
            <person name="Hosoyama A."/>
            <person name="Uohara A."/>
            <person name="Ohji S."/>
            <person name="Ichikawa N."/>
        </authorList>
    </citation>
    <scope>NUCLEOTIDE SEQUENCE [LARGE SCALE GENOMIC DNA]</scope>
    <source>
        <strain evidence="1 2">NBRC 106429</strain>
    </source>
</reference>
<comment type="caution">
    <text evidence="1">The sequence shown here is derived from an EMBL/GenBank/DDBJ whole genome shotgun (WGS) entry which is preliminary data.</text>
</comment>